<dbReference type="Bgee" id="ENSGACG00000002738">
    <property type="expression patterns" value="Expressed in mesonephros and 2 other cell types or tissues"/>
</dbReference>
<reference evidence="3" key="1">
    <citation type="submission" date="2006-01" db="EMBL/GenBank/DDBJ databases">
        <authorList>
            <person name="Lindblad-Toh K."/>
            <person name="Mauceli E."/>
            <person name="Grabherr M."/>
            <person name="Chang J.L."/>
            <person name="Lander E.S."/>
        </authorList>
    </citation>
    <scope>NUCLEOTIDE SEQUENCE [LARGE SCALE GENOMIC DNA]</scope>
</reference>
<evidence type="ECO:0000313" key="3">
    <source>
        <dbReference type="Ensembl" id="ENSGACP00000003583.1"/>
    </source>
</evidence>
<dbReference type="PROSITE" id="PS51257">
    <property type="entry name" value="PROKAR_LIPOPROTEIN"/>
    <property type="match status" value="1"/>
</dbReference>
<dbReference type="InParanoid" id="G3NE32"/>
<evidence type="ECO:0000256" key="2">
    <source>
        <dbReference type="SAM" id="SignalP"/>
    </source>
</evidence>
<feature type="signal peptide" evidence="2">
    <location>
        <begin position="1"/>
        <end position="23"/>
    </location>
</feature>
<organism evidence="3">
    <name type="scientific">Gasterosteus aculeatus</name>
    <name type="common">Three-spined stickleback</name>
    <dbReference type="NCBI Taxonomy" id="69293"/>
    <lineage>
        <taxon>Eukaryota</taxon>
        <taxon>Metazoa</taxon>
        <taxon>Chordata</taxon>
        <taxon>Craniata</taxon>
        <taxon>Vertebrata</taxon>
        <taxon>Euteleostomi</taxon>
        <taxon>Actinopterygii</taxon>
        <taxon>Neopterygii</taxon>
        <taxon>Teleostei</taxon>
        <taxon>Neoteleostei</taxon>
        <taxon>Acanthomorphata</taxon>
        <taxon>Eupercaria</taxon>
        <taxon>Perciformes</taxon>
        <taxon>Cottioidei</taxon>
        <taxon>Gasterosteales</taxon>
        <taxon>Gasterosteidae</taxon>
        <taxon>Gasterosteus</taxon>
    </lineage>
</organism>
<feature type="region of interest" description="Disordered" evidence="1">
    <location>
        <begin position="40"/>
        <end position="96"/>
    </location>
</feature>
<evidence type="ECO:0000256" key="1">
    <source>
        <dbReference type="SAM" id="MobiDB-lite"/>
    </source>
</evidence>
<sequence>MEKTRMIVLSVCLSFTLLGCTEALHVTPPCNSCTNGTVNGSNTTAPVPGHHSTHVTSSHSPAASNSTTTPTNATSQQPVRPPVATSPPGSVGTSWPSASPVLGPCSHLLVSATSVLICAALG</sequence>
<feature type="compositionally biased region" description="Polar residues" evidence="1">
    <location>
        <begin position="87"/>
        <end position="96"/>
    </location>
</feature>
<name>G3NE32_GASAC</name>
<keyword evidence="2" id="KW-0732">Signal</keyword>
<dbReference type="Ensembl" id="ENSGACT00000003595.1">
    <property type="protein sequence ID" value="ENSGACP00000003583.1"/>
    <property type="gene ID" value="ENSGACG00000002738.1"/>
</dbReference>
<feature type="compositionally biased region" description="Low complexity" evidence="1">
    <location>
        <begin position="47"/>
        <end position="75"/>
    </location>
</feature>
<accession>G3NE32</accession>
<proteinExistence type="predicted"/>
<reference evidence="3" key="2">
    <citation type="submission" date="2024-04" db="UniProtKB">
        <authorList>
            <consortium name="Ensembl"/>
        </authorList>
    </citation>
    <scope>IDENTIFICATION</scope>
</reference>
<feature type="chain" id="PRO_5003448287" evidence="2">
    <location>
        <begin position="24"/>
        <end position="122"/>
    </location>
</feature>
<protein>
    <submittedName>
        <fullName evidence="3">Uncharacterized protein</fullName>
    </submittedName>
</protein>
<dbReference type="AlphaFoldDB" id="G3NE32"/>